<dbReference type="KEGG" id="rsz:108823115"/>
<gene>
    <name evidence="3" type="primary">LOC108823115</name>
</gene>
<feature type="compositionally biased region" description="Acidic residues" evidence="1">
    <location>
        <begin position="146"/>
        <end position="155"/>
    </location>
</feature>
<feature type="region of interest" description="Disordered" evidence="1">
    <location>
        <begin position="87"/>
        <end position="113"/>
    </location>
</feature>
<sequence>MMSQDVRKFSLGGSGGCGCVGRRRPQVRYMATFEPVSTFSFDSMESRMRKVNRVPLPYLIRPRRKLHVYDSYALYNDYIGSLSIKDGLKSESDDETSSLEKGNAMLSGTDVSPGSLSDEEYVIVDNVEVSPNSETERAGAVQMMELSEDAIEESESGGSDSDAWVVV</sequence>
<protein>
    <submittedName>
        <fullName evidence="3">Uncharacterized protein LOC108823115 isoform X1</fullName>
    </submittedName>
</protein>
<evidence type="ECO:0000313" key="3">
    <source>
        <dbReference type="RefSeq" id="XP_056848637.1"/>
    </source>
</evidence>
<dbReference type="AlphaFoldDB" id="A0A9W3CAM3"/>
<dbReference type="OrthoDB" id="1089176at2759"/>
<keyword evidence="2" id="KW-1185">Reference proteome</keyword>
<reference evidence="2" key="1">
    <citation type="journal article" date="2019" name="Database">
        <title>The radish genome database (RadishGD): an integrated information resource for radish genomics.</title>
        <authorList>
            <person name="Yu H.J."/>
            <person name="Baek S."/>
            <person name="Lee Y.J."/>
            <person name="Cho A."/>
            <person name="Mun J.H."/>
        </authorList>
    </citation>
    <scope>NUCLEOTIDE SEQUENCE [LARGE SCALE GENOMIC DNA]</scope>
    <source>
        <strain evidence="2">cv. WK10039</strain>
    </source>
</reference>
<proteinExistence type="predicted"/>
<dbReference type="Proteomes" id="UP000504610">
    <property type="component" value="Chromosome 8"/>
</dbReference>
<organism evidence="2 3">
    <name type="scientific">Raphanus sativus</name>
    <name type="common">Radish</name>
    <name type="synonym">Raphanus raphanistrum var. sativus</name>
    <dbReference type="NCBI Taxonomy" id="3726"/>
    <lineage>
        <taxon>Eukaryota</taxon>
        <taxon>Viridiplantae</taxon>
        <taxon>Streptophyta</taxon>
        <taxon>Embryophyta</taxon>
        <taxon>Tracheophyta</taxon>
        <taxon>Spermatophyta</taxon>
        <taxon>Magnoliopsida</taxon>
        <taxon>eudicotyledons</taxon>
        <taxon>Gunneridae</taxon>
        <taxon>Pentapetalae</taxon>
        <taxon>rosids</taxon>
        <taxon>malvids</taxon>
        <taxon>Brassicales</taxon>
        <taxon>Brassicaceae</taxon>
        <taxon>Brassiceae</taxon>
        <taxon>Raphanus</taxon>
    </lineage>
</organism>
<accession>A0A9W3CAM3</accession>
<dbReference type="RefSeq" id="XP_056848637.1">
    <property type="nucleotide sequence ID" value="XM_056992657.1"/>
</dbReference>
<name>A0A9W3CAM3_RAPSA</name>
<dbReference type="PROSITE" id="PS51257">
    <property type="entry name" value="PROKAR_LIPOPROTEIN"/>
    <property type="match status" value="1"/>
</dbReference>
<dbReference type="GeneID" id="108823115"/>
<evidence type="ECO:0000256" key="1">
    <source>
        <dbReference type="SAM" id="MobiDB-lite"/>
    </source>
</evidence>
<feature type="region of interest" description="Disordered" evidence="1">
    <location>
        <begin position="125"/>
        <end position="167"/>
    </location>
</feature>
<evidence type="ECO:0000313" key="2">
    <source>
        <dbReference type="Proteomes" id="UP000504610"/>
    </source>
</evidence>
<feature type="compositionally biased region" description="Low complexity" evidence="1">
    <location>
        <begin position="156"/>
        <end position="167"/>
    </location>
</feature>
<reference evidence="3" key="2">
    <citation type="submission" date="2025-08" db="UniProtKB">
        <authorList>
            <consortium name="RefSeq"/>
        </authorList>
    </citation>
    <scope>IDENTIFICATION</scope>
    <source>
        <tissue evidence="3">Leaf</tissue>
    </source>
</reference>